<dbReference type="SMART" id="SM01066">
    <property type="entry name" value="CBM_25"/>
    <property type="match status" value="1"/>
</dbReference>
<dbReference type="AlphaFoldDB" id="A0A382D799"/>
<dbReference type="GO" id="GO:2001070">
    <property type="term" value="F:starch binding"/>
    <property type="evidence" value="ECO:0007669"/>
    <property type="project" value="InterPro"/>
</dbReference>
<dbReference type="EMBL" id="UINC01037666">
    <property type="protein sequence ID" value="SVB33497.1"/>
    <property type="molecule type" value="Genomic_DNA"/>
</dbReference>
<feature type="domain" description="Carbohydrate binding module family 25" evidence="1">
    <location>
        <begin position="31"/>
        <end position="119"/>
    </location>
</feature>
<reference evidence="2" key="1">
    <citation type="submission" date="2018-05" db="EMBL/GenBank/DDBJ databases">
        <authorList>
            <person name="Lanie J.A."/>
            <person name="Ng W.-L."/>
            <person name="Kazmierczak K.M."/>
            <person name="Andrzejewski T.M."/>
            <person name="Davidsen T.M."/>
            <person name="Wayne K.J."/>
            <person name="Tettelin H."/>
            <person name="Glass J.I."/>
            <person name="Rusch D."/>
            <person name="Podicherti R."/>
            <person name="Tsui H.-C.T."/>
            <person name="Winkler M.E."/>
        </authorList>
    </citation>
    <scope>NUCLEOTIDE SEQUENCE</scope>
</reference>
<name>A0A382D799_9ZZZZ</name>
<gene>
    <name evidence="2" type="ORF">METZ01_LOCUS186351</name>
</gene>
<accession>A0A382D799</accession>
<dbReference type="Gene3D" id="2.60.40.10">
    <property type="entry name" value="Immunoglobulins"/>
    <property type="match status" value="1"/>
</dbReference>
<dbReference type="InterPro" id="IPR013783">
    <property type="entry name" value="Ig-like_fold"/>
</dbReference>
<dbReference type="InterPro" id="IPR005085">
    <property type="entry name" value="CBM25"/>
</dbReference>
<organism evidence="2">
    <name type="scientific">marine metagenome</name>
    <dbReference type="NCBI Taxonomy" id="408172"/>
    <lineage>
        <taxon>unclassified sequences</taxon>
        <taxon>metagenomes</taxon>
        <taxon>ecological metagenomes</taxon>
    </lineage>
</organism>
<evidence type="ECO:0000259" key="1">
    <source>
        <dbReference type="SMART" id="SM01066"/>
    </source>
</evidence>
<feature type="non-terminal residue" evidence="2">
    <location>
        <position position="283"/>
    </location>
</feature>
<dbReference type="Pfam" id="PF16760">
    <property type="entry name" value="CBM53"/>
    <property type="match status" value="1"/>
</dbReference>
<proteinExistence type="predicted"/>
<protein>
    <recommendedName>
        <fullName evidence="1">Carbohydrate binding module family 25 domain-containing protein</fullName>
    </recommendedName>
</protein>
<evidence type="ECO:0000313" key="2">
    <source>
        <dbReference type="EMBL" id="SVB33497.1"/>
    </source>
</evidence>
<sequence length="283" mass="32004">MKFRVVIFCLLLNLVSAQNLVYWEPEQPIPGESITIFYNHIEGSLPDDAVQVYVHLGYNGWQDTQDYAMSYTPEIGNGWWQYEYDIPNDAETIDFVFTDMEGNWDNNGGLGIDWHISLNYYWTPYYPGPGEIITIVLNNVAQGGEITWTVDAGNGHALPLESYWPEGSYFEEELVFSPLSENGSGSLTIDLGPFISGEQVVNSIKFKIRWENGDWDVGSNGQIMNYDIYIDYSYTSGDPYVFFVNPTPDENEQVSGTINLSVVGDAETVEFWVDGEHLGIDET</sequence>